<dbReference type="Proteomes" id="UP001055811">
    <property type="component" value="Linkage Group LG02"/>
</dbReference>
<organism evidence="1 2">
    <name type="scientific">Cichorium intybus</name>
    <name type="common">Chicory</name>
    <dbReference type="NCBI Taxonomy" id="13427"/>
    <lineage>
        <taxon>Eukaryota</taxon>
        <taxon>Viridiplantae</taxon>
        <taxon>Streptophyta</taxon>
        <taxon>Embryophyta</taxon>
        <taxon>Tracheophyta</taxon>
        <taxon>Spermatophyta</taxon>
        <taxon>Magnoliopsida</taxon>
        <taxon>eudicotyledons</taxon>
        <taxon>Gunneridae</taxon>
        <taxon>Pentapetalae</taxon>
        <taxon>asterids</taxon>
        <taxon>campanulids</taxon>
        <taxon>Asterales</taxon>
        <taxon>Asteraceae</taxon>
        <taxon>Cichorioideae</taxon>
        <taxon>Cichorieae</taxon>
        <taxon>Cichoriinae</taxon>
        <taxon>Cichorium</taxon>
    </lineage>
</organism>
<evidence type="ECO:0000313" key="2">
    <source>
        <dbReference type="Proteomes" id="UP001055811"/>
    </source>
</evidence>
<sequence length="71" mass="7992">MLAKVVCFVHVLIPGLPSPLRLIFDFRRPFSPNFRSSLSTALLLNNTPSTLFNLHHPSLFSGYTLCISLYV</sequence>
<gene>
    <name evidence="1" type="ORF">L2E82_09159</name>
</gene>
<reference evidence="1 2" key="2">
    <citation type="journal article" date="2022" name="Mol. Ecol. Resour.">
        <title>The genomes of chicory, endive, great burdock and yacon provide insights into Asteraceae paleo-polyploidization history and plant inulin production.</title>
        <authorList>
            <person name="Fan W."/>
            <person name="Wang S."/>
            <person name="Wang H."/>
            <person name="Wang A."/>
            <person name="Jiang F."/>
            <person name="Liu H."/>
            <person name="Zhao H."/>
            <person name="Xu D."/>
            <person name="Zhang Y."/>
        </authorList>
    </citation>
    <scope>NUCLEOTIDE SEQUENCE [LARGE SCALE GENOMIC DNA]</scope>
    <source>
        <strain evidence="2">cv. Punajuju</strain>
        <tissue evidence="1">Leaves</tissue>
    </source>
</reference>
<reference evidence="2" key="1">
    <citation type="journal article" date="2022" name="Mol. Ecol. Resour.">
        <title>The genomes of chicory, endive, great burdock and yacon provide insights into Asteraceae palaeo-polyploidization history and plant inulin production.</title>
        <authorList>
            <person name="Fan W."/>
            <person name="Wang S."/>
            <person name="Wang H."/>
            <person name="Wang A."/>
            <person name="Jiang F."/>
            <person name="Liu H."/>
            <person name="Zhao H."/>
            <person name="Xu D."/>
            <person name="Zhang Y."/>
        </authorList>
    </citation>
    <scope>NUCLEOTIDE SEQUENCE [LARGE SCALE GENOMIC DNA]</scope>
    <source>
        <strain evidence="2">cv. Punajuju</strain>
    </source>
</reference>
<accession>A0ACB9G8P0</accession>
<name>A0ACB9G8P0_CICIN</name>
<comment type="caution">
    <text evidence="1">The sequence shown here is derived from an EMBL/GenBank/DDBJ whole genome shotgun (WGS) entry which is preliminary data.</text>
</comment>
<evidence type="ECO:0000313" key="1">
    <source>
        <dbReference type="EMBL" id="KAI3779440.1"/>
    </source>
</evidence>
<keyword evidence="2" id="KW-1185">Reference proteome</keyword>
<dbReference type="EMBL" id="CM042010">
    <property type="protein sequence ID" value="KAI3779440.1"/>
    <property type="molecule type" value="Genomic_DNA"/>
</dbReference>
<protein>
    <submittedName>
        <fullName evidence="1">Uncharacterized protein</fullName>
    </submittedName>
</protein>
<proteinExistence type="predicted"/>